<dbReference type="InterPro" id="IPR008271">
    <property type="entry name" value="Ser/Thr_kinase_AS"/>
</dbReference>
<dbReference type="CDD" id="cd00180">
    <property type="entry name" value="PKc"/>
    <property type="match status" value="1"/>
</dbReference>
<dbReference type="InterPro" id="IPR011009">
    <property type="entry name" value="Kinase-like_dom_sf"/>
</dbReference>
<dbReference type="OrthoDB" id="310217at2759"/>
<gene>
    <name evidence="3" type="ORF">P154DRAFT_425308</name>
</gene>
<dbReference type="GO" id="GO:0005737">
    <property type="term" value="C:cytoplasm"/>
    <property type="evidence" value="ECO:0007669"/>
    <property type="project" value="TreeGrafter"/>
</dbReference>
<dbReference type="Gene3D" id="3.30.200.20">
    <property type="entry name" value="Phosphorylase Kinase, domain 1"/>
    <property type="match status" value="1"/>
</dbReference>
<accession>A0A6A5WU49</accession>
<dbReference type="SUPFAM" id="SSF56112">
    <property type="entry name" value="Protein kinase-like (PK-like)"/>
    <property type="match status" value="1"/>
</dbReference>
<dbReference type="Pfam" id="PF00069">
    <property type="entry name" value="Pkinase"/>
    <property type="match status" value="1"/>
</dbReference>
<evidence type="ECO:0000313" key="4">
    <source>
        <dbReference type="Proteomes" id="UP000799779"/>
    </source>
</evidence>
<keyword evidence="3" id="KW-0808">Transferase</keyword>
<dbReference type="AlphaFoldDB" id="A0A6A5WU49"/>
<dbReference type="InterPro" id="IPR053235">
    <property type="entry name" value="Ser_Thr_kinase"/>
</dbReference>
<dbReference type="PANTHER" id="PTHR24361">
    <property type="entry name" value="MITOGEN-ACTIVATED KINASE KINASE KINASE"/>
    <property type="match status" value="1"/>
</dbReference>
<evidence type="ECO:0000256" key="1">
    <source>
        <dbReference type="SAM" id="MobiDB-lite"/>
    </source>
</evidence>
<keyword evidence="4" id="KW-1185">Reference proteome</keyword>
<name>A0A6A5WU49_9PLEO</name>
<dbReference type="GO" id="GO:0004674">
    <property type="term" value="F:protein serine/threonine kinase activity"/>
    <property type="evidence" value="ECO:0007669"/>
    <property type="project" value="TreeGrafter"/>
</dbReference>
<evidence type="ECO:0000313" key="3">
    <source>
        <dbReference type="EMBL" id="KAF2005343.1"/>
    </source>
</evidence>
<dbReference type="Proteomes" id="UP000799779">
    <property type="component" value="Unassembled WGS sequence"/>
</dbReference>
<evidence type="ECO:0000259" key="2">
    <source>
        <dbReference type="PROSITE" id="PS50011"/>
    </source>
</evidence>
<dbReference type="PROSITE" id="PS50011">
    <property type="entry name" value="PROTEIN_KINASE_DOM"/>
    <property type="match status" value="1"/>
</dbReference>
<dbReference type="SMART" id="SM00220">
    <property type="entry name" value="S_TKc"/>
    <property type="match status" value="1"/>
</dbReference>
<organism evidence="3 4">
    <name type="scientific">Amniculicola lignicola CBS 123094</name>
    <dbReference type="NCBI Taxonomy" id="1392246"/>
    <lineage>
        <taxon>Eukaryota</taxon>
        <taxon>Fungi</taxon>
        <taxon>Dikarya</taxon>
        <taxon>Ascomycota</taxon>
        <taxon>Pezizomycotina</taxon>
        <taxon>Dothideomycetes</taxon>
        <taxon>Pleosporomycetidae</taxon>
        <taxon>Pleosporales</taxon>
        <taxon>Amniculicolaceae</taxon>
        <taxon>Amniculicola</taxon>
    </lineage>
</organism>
<sequence length="419" mass="47860">MLLTPEAFKQDFEALVDLGQGGDGKVSLFAHRRIEGRFVAVKFPLDSSRRRSFKNEIENLRRIGAHDNIIELLGWDKYGIPYGPQLYLDYCDIGDLLDYRDKLISAYGYVPEDTVWKLFADMSKALDHMHHTLKVPMIHGDIKADNILVKTPSGFSGQTIPVVPVFKLADFSRSSLYSPGDKNVPDSRWFGSLQYQPPLEEHEKQTPAVDIWGVGATIQGFVLSIFPLQSSEEFLEQHARRNPSVFREGQNRPERQDSCWWRYRPVLHRPLNSHRQPDIPPEPYSEPLEQWYALCLQPDARKRITASALVENVVPLAQRQMNIIQAQRVLKKHQEKLEQRKKERQLRKDTKAPTNEDAGTRPRHASPSSPRLSIHLDLDTISGLQKASSADSNELKNLKQYEAAYLDGTRGQENKGCIS</sequence>
<proteinExistence type="predicted"/>
<dbReference type="PROSITE" id="PS00108">
    <property type="entry name" value="PROTEIN_KINASE_ST"/>
    <property type="match status" value="1"/>
</dbReference>
<dbReference type="GO" id="GO:0005524">
    <property type="term" value="F:ATP binding"/>
    <property type="evidence" value="ECO:0007669"/>
    <property type="project" value="InterPro"/>
</dbReference>
<feature type="compositionally biased region" description="Basic and acidic residues" evidence="1">
    <location>
        <begin position="335"/>
        <end position="351"/>
    </location>
</feature>
<dbReference type="EMBL" id="ML977564">
    <property type="protein sequence ID" value="KAF2005343.1"/>
    <property type="molecule type" value="Genomic_DNA"/>
</dbReference>
<protein>
    <submittedName>
        <fullName evidence="3">Kinase-like protein</fullName>
    </submittedName>
</protein>
<feature type="region of interest" description="Disordered" evidence="1">
    <location>
        <begin position="334"/>
        <end position="372"/>
    </location>
</feature>
<dbReference type="InterPro" id="IPR000719">
    <property type="entry name" value="Prot_kinase_dom"/>
</dbReference>
<feature type="domain" description="Protein kinase" evidence="2">
    <location>
        <begin position="12"/>
        <end position="317"/>
    </location>
</feature>
<dbReference type="Gene3D" id="1.10.510.10">
    <property type="entry name" value="Transferase(Phosphotransferase) domain 1"/>
    <property type="match status" value="1"/>
</dbReference>
<dbReference type="PANTHER" id="PTHR24361:SF785">
    <property type="entry name" value="DUAL SPECIFICITY MITOGEN-ACTIVATED PROTEIN KINASE KINASE 1"/>
    <property type="match status" value="1"/>
</dbReference>
<keyword evidence="3" id="KW-0418">Kinase</keyword>
<reference evidence="3" key="1">
    <citation type="journal article" date="2020" name="Stud. Mycol.">
        <title>101 Dothideomycetes genomes: a test case for predicting lifestyles and emergence of pathogens.</title>
        <authorList>
            <person name="Haridas S."/>
            <person name="Albert R."/>
            <person name="Binder M."/>
            <person name="Bloem J."/>
            <person name="Labutti K."/>
            <person name="Salamov A."/>
            <person name="Andreopoulos B."/>
            <person name="Baker S."/>
            <person name="Barry K."/>
            <person name="Bills G."/>
            <person name="Bluhm B."/>
            <person name="Cannon C."/>
            <person name="Castanera R."/>
            <person name="Culley D."/>
            <person name="Daum C."/>
            <person name="Ezra D."/>
            <person name="Gonzalez J."/>
            <person name="Henrissat B."/>
            <person name="Kuo A."/>
            <person name="Liang C."/>
            <person name="Lipzen A."/>
            <person name="Lutzoni F."/>
            <person name="Magnuson J."/>
            <person name="Mondo S."/>
            <person name="Nolan M."/>
            <person name="Ohm R."/>
            <person name="Pangilinan J."/>
            <person name="Park H.-J."/>
            <person name="Ramirez L."/>
            <person name="Alfaro M."/>
            <person name="Sun H."/>
            <person name="Tritt A."/>
            <person name="Yoshinaga Y."/>
            <person name="Zwiers L.-H."/>
            <person name="Turgeon B."/>
            <person name="Goodwin S."/>
            <person name="Spatafora J."/>
            <person name="Crous P."/>
            <person name="Grigoriev I."/>
        </authorList>
    </citation>
    <scope>NUCLEOTIDE SEQUENCE</scope>
    <source>
        <strain evidence="3">CBS 123094</strain>
    </source>
</reference>